<dbReference type="RefSeq" id="WP_032570000.1">
    <property type="nucleotide sequence ID" value="NZ_JGDM01000018.1"/>
</dbReference>
<organism evidence="1 2">
    <name type="scientific">Bacteroides fragilis str. 2-F-2 #4</name>
    <dbReference type="NCBI Taxonomy" id="1339280"/>
    <lineage>
        <taxon>Bacteria</taxon>
        <taxon>Pseudomonadati</taxon>
        <taxon>Bacteroidota</taxon>
        <taxon>Bacteroidia</taxon>
        <taxon>Bacteroidales</taxon>
        <taxon>Bacteroidaceae</taxon>
        <taxon>Bacteroides</taxon>
    </lineage>
</organism>
<dbReference type="InterPro" id="IPR015424">
    <property type="entry name" value="PyrdxlP-dep_Trfase"/>
</dbReference>
<dbReference type="Gene3D" id="3.40.640.10">
    <property type="entry name" value="Type I PLP-dependent aspartate aminotransferase-like (Major domain)"/>
    <property type="match status" value="1"/>
</dbReference>
<evidence type="ECO:0008006" key="3">
    <source>
        <dbReference type="Google" id="ProtNLM"/>
    </source>
</evidence>
<reference evidence="1 2" key="1">
    <citation type="submission" date="2014-02" db="EMBL/GenBank/DDBJ databases">
        <authorList>
            <person name="Sears C."/>
            <person name="Carroll K."/>
            <person name="Sack B.R."/>
            <person name="Qadri F."/>
            <person name="Myers L.L."/>
            <person name="Chung G.-T."/>
            <person name="Escheverria P."/>
            <person name="Fraser C.M."/>
            <person name="Sadzewicz L."/>
            <person name="Shefchek K.A."/>
            <person name="Tallon L."/>
            <person name="Das S.P."/>
            <person name="Daugherty S."/>
            <person name="Mongodin E.F."/>
        </authorList>
    </citation>
    <scope>NUCLEOTIDE SEQUENCE [LARGE SCALE GENOMIC DNA]</scope>
    <source>
        <strain evidence="1 2">2-F-2 #4</strain>
    </source>
</reference>
<dbReference type="Proteomes" id="UP000022272">
    <property type="component" value="Unassembled WGS sequence"/>
</dbReference>
<evidence type="ECO:0000313" key="2">
    <source>
        <dbReference type="Proteomes" id="UP000022272"/>
    </source>
</evidence>
<dbReference type="AlphaFoldDB" id="A0A015YNK9"/>
<dbReference type="PATRIC" id="fig|1339280.3.peg.1007"/>
<dbReference type="SUPFAM" id="SSF53383">
    <property type="entry name" value="PLP-dependent transferases"/>
    <property type="match status" value="1"/>
</dbReference>
<protein>
    <recommendedName>
        <fullName evidence="3">DegT/DnrJ/EryC1/StrS aminotransferase family protein</fullName>
    </recommendedName>
</protein>
<accession>A0A015YNK9</accession>
<proteinExistence type="predicted"/>
<evidence type="ECO:0000313" key="1">
    <source>
        <dbReference type="EMBL" id="EXZ45853.1"/>
    </source>
</evidence>
<dbReference type="EMBL" id="JGDM01000018">
    <property type="protein sequence ID" value="EXZ45853.1"/>
    <property type="molecule type" value="Genomic_DNA"/>
</dbReference>
<gene>
    <name evidence="1" type="ORF">M076_1036</name>
</gene>
<comment type="caution">
    <text evidence="1">The sequence shown here is derived from an EMBL/GenBank/DDBJ whole genome shotgun (WGS) entry which is preliminary data.</text>
</comment>
<name>A0A015YNK9_BACFG</name>
<dbReference type="InterPro" id="IPR015421">
    <property type="entry name" value="PyrdxlP-dep_Trfase_major"/>
</dbReference>
<sequence>MLILENRATVILYNFLRSNIRSGKFLLPANVCPIVPTTFLKAGLSFDFIDIDDTHAMDQHLALKAIGLGGVKGVLFVHAYGHQYDTSKFYCQIKEFDSSIVVIDDRCLCPPEFSSENQNNIDLTLYSTGYAKYVELLYGGFGIMNDSFSYKREFLAYDNSDYQIQMDCYKQYLSDNKRYYYHDSDWLDISGSNWTIEKYRKIVLEKREIVDLHKRRLNAIYDAELPNDIKYGSEYCDWRFLVCIPNRALVLKALFDNGLFAGTNFPSVSYMFSGIHSPVAEVKSMCILNLFNDLRVDTEFVFKSCRIINSLM</sequence>